<keyword evidence="4" id="KW-1185">Reference proteome</keyword>
<keyword evidence="2" id="KW-0472">Membrane</keyword>
<organism evidence="3 4">
    <name type="scientific">Nocardioides zeicaulis</name>
    <dbReference type="NCBI Taxonomy" id="1776857"/>
    <lineage>
        <taxon>Bacteria</taxon>
        <taxon>Bacillati</taxon>
        <taxon>Actinomycetota</taxon>
        <taxon>Actinomycetes</taxon>
        <taxon>Propionibacteriales</taxon>
        <taxon>Nocardioidaceae</taxon>
        <taxon>Nocardioides</taxon>
    </lineage>
</organism>
<accession>A0ABV6E420</accession>
<gene>
    <name evidence="3" type="ORF">ACFFJG_14745</name>
</gene>
<dbReference type="EMBL" id="JBHLXH010000002">
    <property type="protein sequence ID" value="MFC0223742.1"/>
    <property type="molecule type" value="Genomic_DNA"/>
</dbReference>
<keyword evidence="2" id="KW-0812">Transmembrane</keyword>
<sequence length="98" mass="10728">MDNSRDIIESSRPPKPPRAGQSGEPGTPPTARVLPLTVALATLACAAFTGITAWEVHQDRVNNQRIYCTFYVDSLSDNEGVAEDEVRRIRELGAELDC</sequence>
<reference evidence="3 4" key="1">
    <citation type="submission" date="2024-09" db="EMBL/GenBank/DDBJ databases">
        <authorList>
            <person name="Sun Q."/>
            <person name="Mori K."/>
        </authorList>
    </citation>
    <scope>NUCLEOTIDE SEQUENCE [LARGE SCALE GENOMIC DNA]</scope>
    <source>
        <strain evidence="3 4">CCM 8654</strain>
    </source>
</reference>
<feature type="transmembrane region" description="Helical" evidence="2">
    <location>
        <begin position="33"/>
        <end position="56"/>
    </location>
</feature>
<evidence type="ECO:0000256" key="1">
    <source>
        <dbReference type="SAM" id="MobiDB-lite"/>
    </source>
</evidence>
<dbReference type="Proteomes" id="UP001589698">
    <property type="component" value="Unassembled WGS sequence"/>
</dbReference>
<keyword evidence="2" id="KW-1133">Transmembrane helix</keyword>
<evidence type="ECO:0000313" key="3">
    <source>
        <dbReference type="EMBL" id="MFC0223742.1"/>
    </source>
</evidence>
<name>A0ABV6E420_9ACTN</name>
<feature type="region of interest" description="Disordered" evidence="1">
    <location>
        <begin position="1"/>
        <end position="31"/>
    </location>
</feature>
<protein>
    <submittedName>
        <fullName evidence="3">Uncharacterized protein</fullName>
    </submittedName>
</protein>
<evidence type="ECO:0000256" key="2">
    <source>
        <dbReference type="SAM" id="Phobius"/>
    </source>
</evidence>
<comment type="caution">
    <text evidence="3">The sequence shown here is derived from an EMBL/GenBank/DDBJ whole genome shotgun (WGS) entry which is preliminary data.</text>
</comment>
<evidence type="ECO:0000313" key="4">
    <source>
        <dbReference type="Proteomes" id="UP001589698"/>
    </source>
</evidence>
<dbReference type="RefSeq" id="WP_378519540.1">
    <property type="nucleotide sequence ID" value="NZ_CBCSDI010000001.1"/>
</dbReference>
<proteinExistence type="predicted"/>